<name>A0A445MUK6_9BACT</name>
<dbReference type="AlphaFoldDB" id="A0A445MUK6"/>
<evidence type="ECO:0000313" key="1">
    <source>
        <dbReference type="EMBL" id="SPD73194.1"/>
    </source>
</evidence>
<gene>
    <name evidence="1" type="ORF">PITCH_A1740003</name>
</gene>
<dbReference type="EMBL" id="OJIN01000084">
    <property type="protein sequence ID" value="SPD73194.1"/>
    <property type="molecule type" value="Genomic_DNA"/>
</dbReference>
<accession>A0A445MUK6</accession>
<reference evidence="1" key="1">
    <citation type="submission" date="2018-01" db="EMBL/GenBank/DDBJ databases">
        <authorList>
            <person name="Regsiter A."/>
            <person name="William W."/>
        </authorList>
    </citation>
    <scope>NUCLEOTIDE SEQUENCE</scope>
    <source>
        <strain evidence="1">TRIP AH-1</strain>
    </source>
</reference>
<proteinExistence type="predicted"/>
<protein>
    <submittedName>
        <fullName evidence="1">Uncharacterized protein</fullName>
    </submittedName>
</protein>
<sequence>MISVFDQPPFSRAGLKHREGLKILEHFLQNFNEIITIIDYMAWFC</sequence>
<organism evidence="1">
    <name type="scientific">uncultured Desulfobacterium sp</name>
    <dbReference type="NCBI Taxonomy" id="201089"/>
    <lineage>
        <taxon>Bacteria</taxon>
        <taxon>Pseudomonadati</taxon>
        <taxon>Thermodesulfobacteriota</taxon>
        <taxon>Desulfobacteria</taxon>
        <taxon>Desulfobacterales</taxon>
        <taxon>Desulfobacteriaceae</taxon>
        <taxon>Desulfobacterium</taxon>
        <taxon>environmental samples</taxon>
    </lineage>
</organism>